<organism evidence="1 2">
    <name type="scientific">Cercophora newfieldiana</name>
    <dbReference type="NCBI Taxonomy" id="92897"/>
    <lineage>
        <taxon>Eukaryota</taxon>
        <taxon>Fungi</taxon>
        <taxon>Dikarya</taxon>
        <taxon>Ascomycota</taxon>
        <taxon>Pezizomycotina</taxon>
        <taxon>Sordariomycetes</taxon>
        <taxon>Sordariomycetidae</taxon>
        <taxon>Sordariales</taxon>
        <taxon>Lasiosphaeriaceae</taxon>
        <taxon>Cercophora</taxon>
    </lineage>
</organism>
<name>A0AA39YFV4_9PEZI</name>
<comment type="caution">
    <text evidence="1">The sequence shown here is derived from an EMBL/GenBank/DDBJ whole genome shotgun (WGS) entry which is preliminary data.</text>
</comment>
<sequence length="72" mass="7833">MLSNYLGADPEFSIQKAELPSRLAAVTTETDPYHRLAVEGLCTKHQTTSRSLSQSSLASQFERLAFAQSGMG</sequence>
<dbReference type="Proteomes" id="UP001174936">
    <property type="component" value="Unassembled WGS sequence"/>
</dbReference>
<accession>A0AA39YFV4</accession>
<protein>
    <submittedName>
        <fullName evidence="1">Uncharacterized protein</fullName>
    </submittedName>
</protein>
<reference evidence="1" key="1">
    <citation type="submission" date="2023-06" db="EMBL/GenBank/DDBJ databases">
        <title>Genome-scale phylogeny and comparative genomics of the fungal order Sordariales.</title>
        <authorList>
            <consortium name="Lawrence Berkeley National Laboratory"/>
            <person name="Hensen N."/>
            <person name="Bonometti L."/>
            <person name="Westerberg I."/>
            <person name="Brannstrom I.O."/>
            <person name="Guillou S."/>
            <person name="Cros-Aarteil S."/>
            <person name="Calhoun S."/>
            <person name="Haridas S."/>
            <person name="Kuo A."/>
            <person name="Mondo S."/>
            <person name="Pangilinan J."/>
            <person name="Riley R."/>
            <person name="Labutti K."/>
            <person name="Andreopoulos B."/>
            <person name="Lipzen A."/>
            <person name="Chen C."/>
            <person name="Yanf M."/>
            <person name="Daum C."/>
            <person name="Ng V."/>
            <person name="Clum A."/>
            <person name="Steindorff A."/>
            <person name="Ohm R."/>
            <person name="Martin F."/>
            <person name="Silar P."/>
            <person name="Natvig D."/>
            <person name="Lalanne C."/>
            <person name="Gautier V."/>
            <person name="Ament-Velasquez S.L."/>
            <person name="Kruys A."/>
            <person name="Hutchinson M.I."/>
            <person name="Powell A.J."/>
            <person name="Barry K."/>
            <person name="Miller A.N."/>
            <person name="Grigoriev I.V."/>
            <person name="Debuchy R."/>
            <person name="Gladieux P."/>
            <person name="Thoren M.H."/>
            <person name="Johannesson H."/>
        </authorList>
    </citation>
    <scope>NUCLEOTIDE SEQUENCE</scope>
    <source>
        <strain evidence="1">SMH2532-1</strain>
    </source>
</reference>
<evidence type="ECO:0000313" key="2">
    <source>
        <dbReference type="Proteomes" id="UP001174936"/>
    </source>
</evidence>
<dbReference type="AlphaFoldDB" id="A0AA39YFV4"/>
<keyword evidence="2" id="KW-1185">Reference proteome</keyword>
<gene>
    <name evidence="1" type="ORF">B0T16DRAFT_404915</name>
</gene>
<evidence type="ECO:0000313" key="1">
    <source>
        <dbReference type="EMBL" id="KAK0651884.1"/>
    </source>
</evidence>
<proteinExistence type="predicted"/>
<dbReference type="EMBL" id="JAULSV010000002">
    <property type="protein sequence ID" value="KAK0651884.1"/>
    <property type="molecule type" value="Genomic_DNA"/>
</dbReference>